<protein>
    <submittedName>
        <fullName evidence="2">Uncharacterized protein</fullName>
    </submittedName>
</protein>
<evidence type="ECO:0000256" key="1">
    <source>
        <dbReference type="SAM" id="MobiDB-lite"/>
    </source>
</evidence>
<accession>A0A8E2EZ84</accession>
<feature type="compositionally biased region" description="Basic and acidic residues" evidence="1">
    <location>
        <begin position="116"/>
        <end position="130"/>
    </location>
</feature>
<keyword evidence="3" id="KW-1185">Reference proteome</keyword>
<sequence>MNSSEADPQPGGAGTFKHQATSHSTQRTPQPVSNSHPHCCPSSSGASLNHDGAARGRLRFDLCYYSARRSVLQDGAPLQVPEIPLHPHMAPRPLLRKFPVEKVSLLCCVVSCNDSHGAEGERRAKGRGEWNGKQSSSPYLPPRTVIHIRAAVVL</sequence>
<dbReference type="EMBL" id="KV749821">
    <property type="protein sequence ID" value="OCL07642.1"/>
    <property type="molecule type" value="Genomic_DNA"/>
</dbReference>
<name>A0A8E2EZ84_9PEZI</name>
<gene>
    <name evidence="2" type="ORF">AOQ84DRAFT_54733</name>
</gene>
<evidence type="ECO:0000313" key="2">
    <source>
        <dbReference type="EMBL" id="OCL07642.1"/>
    </source>
</evidence>
<dbReference type="Proteomes" id="UP000250140">
    <property type="component" value="Unassembled WGS sequence"/>
</dbReference>
<reference evidence="2 3" key="1">
    <citation type="journal article" date="2016" name="Nat. Commun.">
        <title>Ectomycorrhizal ecology is imprinted in the genome of the dominant symbiotic fungus Cenococcum geophilum.</title>
        <authorList>
            <consortium name="DOE Joint Genome Institute"/>
            <person name="Peter M."/>
            <person name="Kohler A."/>
            <person name="Ohm R.A."/>
            <person name="Kuo A."/>
            <person name="Krutzmann J."/>
            <person name="Morin E."/>
            <person name="Arend M."/>
            <person name="Barry K.W."/>
            <person name="Binder M."/>
            <person name="Choi C."/>
            <person name="Clum A."/>
            <person name="Copeland A."/>
            <person name="Grisel N."/>
            <person name="Haridas S."/>
            <person name="Kipfer T."/>
            <person name="LaButti K."/>
            <person name="Lindquist E."/>
            <person name="Lipzen A."/>
            <person name="Maire R."/>
            <person name="Meier B."/>
            <person name="Mihaltcheva S."/>
            <person name="Molinier V."/>
            <person name="Murat C."/>
            <person name="Poggeler S."/>
            <person name="Quandt C.A."/>
            <person name="Sperisen C."/>
            <person name="Tritt A."/>
            <person name="Tisserant E."/>
            <person name="Crous P.W."/>
            <person name="Henrissat B."/>
            <person name="Nehls U."/>
            <person name="Egli S."/>
            <person name="Spatafora J.W."/>
            <person name="Grigoriev I.V."/>
            <person name="Martin F.M."/>
        </authorList>
    </citation>
    <scope>NUCLEOTIDE SEQUENCE [LARGE SCALE GENOMIC DNA]</scope>
    <source>
        <strain evidence="2 3">CBS 207.34</strain>
    </source>
</reference>
<feature type="region of interest" description="Disordered" evidence="1">
    <location>
        <begin position="1"/>
        <end position="48"/>
    </location>
</feature>
<evidence type="ECO:0000313" key="3">
    <source>
        <dbReference type="Proteomes" id="UP000250140"/>
    </source>
</evidence>
<proteinExistence type="predicted"/>
<dbReference type="AlphaFoldDB" id="A0A8E2EZ84"/>
<feature type="compositionally biased region" description="Low complexity" evidence="1">
    <location>
        <begin position="35"/>
        <end position="44"/>
    </location>
</feature>
<organism evidence="2 3">
    <name type="scientific">Glonium stellatum</name>
    <dbReference type="NCBI Taxonomy" id="574774"/>
    <lineage>
        <taxon>Eukaryota</taxon>
        <taxon>Fungi</taxon>
        <taxon>Dikarya</taxon>
        <taxon>Ascomycota</taxon>
        <taxon>Pezizomycotina</taxon>
        <taxon>Dothideomycetes</taxon>
        <taxon>Pleosporomycetidae</taxon>
        <taxon>Gloniales</taxon>
        <taxon>Gloniaceae</taxon>
        <taxon>Glonium</taxon>
    </lineage>
</organism>
<feature type="region of interest" description="Disordered" evidence="1">
    <location>
        <begin position="116"/>
        <end position="136"/>
    </location>
</feature>
<feature type="compositionally biased region" description="Polar residues" evidence="1">
    <location>
        <begin position="18"/>
        <end position="34"/>
    </location>
</feature>